<evidence type="ECO:0000313" key="1">
    <source>
        <dbReference type="EMBL" id="QDV49519.1"/>
    </source>
</evidence>
<sequence>MKEISTYLPLDYNDKTPVESHIIKGIIRDLTIKFGGCSVGSQGMGYWQDPKDGVIYDDRNVMVTIAVSEDQIDEAKSLITQIGKQLGQEAMYFKVTECQIDILDC</sequence>
<gene>
    <name evidence="1" type="ORF">Enr17x_15380</name>
</gene>
<dbReference type="Proteomes" id="UP000318313">
    <property type="component" value="Chromosome"/>
</dbReference>
<proteinExistence type="predicted"/>
<dbReference type="KEGG" id="gfm:Enr17x_15380"/>
<protein>
    <recommendedName>
        <fullName evidence="3">Nitrogen regulatory protein P-II</fullName>
    </recommendedName>
</protein>
<dbReference type="AlphaFoldDB" id="A0A518I8Z4"/>
<evidence type="ECO:0008006" key="3">
    <source>
        <dbReference type="Google" id="ProtNLM"/>
    </source>
</evidence>
<keyword evidence="2" id="KW-1185">Reference proteome</keyword>
<evidence type="ECO:0000313" key="2">
    <source>
        <dbReference type="Proteomes" id="UP000318313"/>
    </source>
</evidence>
<accession>A0A518I8Z4</accession>
<reference evidence="1 2" key="1">
    <citation type="submission" date="2019-03" db="EMBL/GenBank/DDBJ databases">
        <title>Deep-cultivation of Planctomycetes and their phenomic and genomic characterization uncovers novel biology.</title>
        <authorList>
            <person name="Wiegand S."/>
            <person name="Jogler M."/>
            <person name="Boedeker C."/>
            <person name="Pinto D."/>
            <person name="Vollmers J."/>
            <person name="Rivas-Marin E."/>
            <person name="Kohn T."/>
            <person name="Peeters S.H."/>
            <person name="Heuer A."/>
            <person name="Rast P."/>
            <person name="Oberbeckmann S."/>
            <person name="Bunk B."/>
            <person name="Jeske O."/>
            <person name="Meyerdierks A."/>
            <person name="Storesund J.E."/>
            <person name="Kallscheuer N."/>
            <person name="Luecker S."/>
            <person name="Lage O.M."/>
            <person name="Pohl T."/>
            <person name="Merkel B.J."/>
            <person name="Hornburger P."/>
            <person name="Mueller R.-W."/>
            <person name="Bruemmer F."/>
            <person name="Labrenz M."/>
            <person name="Spormann A.M."/>
            <person name="Op den Camp H."/>
            <person name="Overmann J."/>
            <person name="Amann R."/>
            <person name="Jetten M.S.M."/>
            <person name="Mascher T."/>
            <person name="Medema M.H."/>
            <person name="Devos D.P."/>
            <person name="Kaster A.-K."/>
            <person name="Ovreas L."/>
            <person name="Rohde M."/>
            <person name="Galperin M.Y."/>
            <person name="Jogler C."/>
        </authorList>
    </citation>
    <scope>NUCLEOTIDE SEQUENCE [LARGE SCALE GENOMIC DNA]</scope>
    <source>
        <strain evidence="1 2">Enr17</strain>
    </source>
</reference>
<dbReference type="OrthoDB" id="287225at2"/>
<organism evidence="1 2">
    <name type="scientific">Gimesia fumaroli</name>
    <dbReference type="NCBI Taxonomy" id="2527976"/>
    <lineage>
        <taxon>Bacteria</taxon>
        <taxon>Pseudomonadati</taxon>
        <taxon>Planctomycetota</taxon>
        <taxon>Planctomycetia</taxon>
        <taxon>Planctomycetales</taxon>
        <taxon>Planctomycetaceae</taxon>
        <taxon>Gimesia</taxon>
    </lineage>
</organism>
<name>A0A518I8Z4_9PLAN</name>
<dbReference type="RefSeq" id="WP_145307336.1">
    <property type="nucleotide sequence ID" value="NZ_CP037452.1"/>
</dbReference>
<dbReference type="EMBL" id="CP037452">
    <property type="protein sequence ID" value="QDV49519.1"/>
    <property type="molecule type" value="Genomic_DNA"/>
</dbReference>